<keyword evidence="5" id="KW-0175">Coiled coil</keyword>
<feature type="region of interest" description="Disordered" evidence="6">
    <location>
        <begin position="373"/>
        <end position="393"/>
    </location>
</feature>
<sequence>MIEGFLILDHKGSILLSRSFRALVTKTAGESFKIQLISGKIQHNPIIQIGGLSFCHTRVDDIYFVTVCDSNFDAAIVFSAMHAFKATLLAYLETPKLTVAHIQRHQILIQELLDESIDFGFPQLTQPEELKLLITQKGFKREMTKQEQMQITIQATGAIAHRRPGISYASNDIYVAVVEKVNLLLSSSGTVLRSDVIGDVKVKCQLSGMPECKFALTDRVLDKKAGEGKKDVKPGKIALDDVQFHQCVKLSEFEESRSISFTPPDGVFDLMHYRTSLGISLPFMVIPIISVKSKNKIEVKLTVRSLFPALTSGENVVINIPVPKSSTDIFCDSTAGRARHEPGKNVVCWRIRQFPGHNAFSLRISITMMPSARSIGSPAPGEDTSDTIGGFTSRPPITMTFRVPYYTSTGMKLETDLAAEIAEKRLEREQKRKEKEEKMRLKAIQAQKRRDEEIEFNRVQKLREEAEMQRKARKEKTYSSVNLISNVKSTIVVDSSHQNSSSISQSHSQPLTAIPADTARLEPRQSVQNKVEPDSSFFAIQYSPQQSLSSFQKKWMNFSPEPSQQSQLKAALVSKASSFPYGLPPLPHKSYSMPLIGKRRQSSSSPELEGHTILPHASKRRCMTTSSGRPLRTSVGGALFSSGIFSGLRDALSSVYDSVYVLSDEEKARISRPVVPDLKRKEEVICISPRDNISGEKKPKQSFDKISSMDSTKITMKKPEVETIQIQTKFGGKSLVGLEKIDISLEI</sequence>
<dbReference type="SUPFAM" id="SSF49447">
    <property type="entry name" value="Second domain of Mu2 adaptin subunit (ap50) of ap2 adaptor"/>
    <property type="match status" value="1"/>
</dbReference>
<dbReference type="EMBL" id="BQXS01012565">
    <property type="protein sequence ID" value="GKT25093.1"/>
    <property type="molecule type" value="Genomic_DNA"/>
</dbReference>
<reference evidence="8" key="1">
    <citation type="submission" date="2022-03" db="EMBL/GenBank/DDBJ databases">
        <title>Draft genome sequence of Aduncisulcus paluster, a free-living microaerophilic Fornicata.</title>
        <authorList>
            <person name="Yuyama I."/>
            <person name="Kume K."/>
            <person name="Tamura T."/>
            <person name="Inagaki Y."/>
            <person name="Hashimoto T."/>
        </authorList>
    </citation>
    <scope>NUCLEOTIDE SEQUENCE</scope>
    <source>
        <strain evidence="8">NY0171</strain>
    </source>
</reference>
<evidence type="ECO:0000256" key="4">
    <source>
        <dbReference type="ARBA" id="ARBA00023136"/>
    </source>
</evidence>
<evidence type="ECO:0000256" key="1">
    <source>
        <dbReference type="ARBA" id="ARBA00004308"/>
    </source>
</evidence>
<feature type="domain" description="MHD" evidence="7">
    <location>
        <begin position="170"/>
        <end position="447"/>
    </location>
</feature>
<dbReference type="InterPro" id="IPR001392">
    <property type="entry name" value="Clathrin_mu"/>
</dbReference>
<dbReference type="Proteomes" id="UP001057375">
    <property type="component" value="Unassembled WGS sequence"/>
</dbReference>
<evidence type="ECO:0000256" key="6">
    <source>
        <dbReference type="SAM" id="MobiDB-lite"/>
    </source>
</evidence>
<dbReference type="InterPro" id="IPR036168">
    <property type="entry name" value="AP2_Mu_C_sf"/>
</dbReference>
<dbReference type="Pfam" id="PF00928">
    <property type="entry name" value="Adap_comp_sub"/>
    <property type="match status" value="1"/>
</dbReference>
<keyword evidence="4" id="KW-0472">Membrane</keyword>
<evidence type="ECO:0000256" key="3">
    <source>
        <dbReference type="ARBA" id="ARBA00022927"/>
    </source>
</evidence>
<accession>A0ABQ5K162</accession>
<dbReference type="Gene3D" id="2.60.40.1170">
    <property type="entry name" value="Mu homology domain, subdomain B"/>
    <property type="match status" value="2"/>
</dbReference>
<keyword evidence="2" id="KW-0813">Transport</keyword>
<comment type="caution">
    <text evidence="8">The sequence shown here is derived from an EMBL/GenBank/DDBJ whole genome shotgun (WGS) entry which is preliminary data.</text>
</comment>
<keyword evidence="3" id="KW-0653">Protein transport</keyword>
<evidence type="ECO:0000256" key="2">
    <source>
        <dbReference type="ARBA" id="ARBA00022448"/>
    </source>
</evidence>
<evidence type="ECO:0000313" key="9">
    <source>
        <dbReference type="Proteomes" id="UP001057375"/>
    </source>
</evidence>
<dbReference type="InterPro" id="IPR050431">
    <property type="entry name" value="Adaptor_comp_med_subunit"/>
</dbReference>
<keyword evidence="9" id="KW-1185">Reference proteome</keyword>
<organism evidence="8 9">
    <name type="scientific">Aduncisulcus paluster</name>
    <dbReference type="NCBI Taxonomy" id="2918883"/>
    <lineage>
        <taxon>Eukaryota</taxon>
        <taxon>Metamonada</taxon>
        <taxon>Carpediemonas-like organisms</taxon>
        <taxon>Aduncisulcus</taxon>
    </lineage>
</organism>
<feature type="coiled-coil region" evidence="5">
    <location>
        <begin position="418"/>
        <end position="469"/>
    </location>
</feature>
<name>A0ABQ5K162_9EUKA</name>
<proteinExistence type="predicted"/>
<dbReference type="InterPro" id="IPR028565">
    <property type="entry name" value="MHD"/>
</dbReference>
<dbReference type="PRINTS" id="PR00314">
    <property type="entry name" value="CLATHRINADPT"/>
</dbReference>
<dbReference type="PROSITE" id="PS51072">
    <property type="entry name" value="MHD"/>
    <property type="match status" value="1"/>
</dbReference>
<evidence type="ECO:0000256" key="5">
    <source>
        <dbReference type="SAM" id="Coils"/>
    </source>
</evidence>
<feature type="region of interest" description="Disordered" evidence="6">
    <location>
        <begin position="600"/>
        <end position="629"/>
    </location>
</feature>
<dbReference type="PANTHER" id="PTHR10529">
    <property type="entry name" value="AP COMPLEX SUBUNIT MU"/>
    <property type="match status" value="1"/>
</dbReference>
<dbReference type="SUPFAM" id="SSF64356">
    <property type="entry name" value="SNARE-like"/>
    <property type="match status" value="1"/>
</dbReference>
<comment type="subcellular location">
    <subcellularLocation>
        <location evidence="1">Endomembrane system</location>
    </subcellularLocation>
</comment>
<gene>
    <name evidence="8" type="ORF">ADUPG1_012931</name>
</gene>
<dbReference type="Gene3D" id="3.30.450.60">
    <property type="match status" value="1"/>
</dbReference>
<dbReference type="InterPro" id="IPR011012">
    <property type="entry name" value="Longin-like_dom_sf"/>
</dbReference>
<evidence type="ECO:0000313" key="8">
    <source>
        <dbReference type="EMBL" id="GKT25093.1"/>
    </source>
</evidence>
<evidence type="ECO:0000259" key="7">
    <source>
        <dbReference type="PROSITE" id="PS51072"/>
    </source>
</evidence>
<protein>
    <submittedName>
        <fullName evidence="8">AP-2 complex subunit mu</fullName>
    </submittedName>
</protein>